<dbReference type="SUPFAM" id="SSF46689">
    <property type="entry name" value="Homeodomain-like"/>
    <property type="match status" value="1"/>
</dbReference>
<dbReference type="GO" id="GO:0003700">
    <property type="term" value="F:DNA-binding transcription factor activity"/>
    <property type="evidence" value="ECO:0007669"/>
    <property type="project" value="TreeGrafter"/>
</dbReference>
<dbReference type="InterPro" id="IPR001647">
    <property type="entry name" value="HTH_TetR"/>
</dbReference>
<keyword evidence="7" id="KW-1185">Reference proteome</keyword>
<evidence type="ECO:0000256" key="1">
    <source>
        <dbReference type="ARBA" id="ARBA00023015"/>
    </source>
</evidence>
<feature type="DNA-binding region" description="H-T-H motif" evidence="4">
    <location>
        <begin position="32"/>
        <end position="51"/>
    </location>
</feature>
<dbReference type="Pfam" id="PF00440">
    <property type="entry name" value="TetR_N"/>
    <property type="match status" value="1"/>
</dbReference>
<evidence type="ECO:0000256" key="2">
    <source>
        <dbReference type="ARBA" id="ARBA00023125"/>
    </source>
</evidence>
<dbReference type="Proteomes" id="UP000198953">
    <property type="component" value="Unassembled WGS sequence"/>
</dbReference>
<organism evidence="6 7">
    <name type="scientific">Nonomuraea pusilla</name>
    <dbReference type="NCBI Taxonomy" id="46177"/>
    <lineage>
        <taxon>Bacteria</taxon>
        <taxon>Bacillati</taxon>
        <taxon>Actinomycetota</taxon>
        <taxon>Actinomycetes</taxon>
        <taxon>Streptosporangiales</taxon>
        <taxon>Streptosporangiaceae</taxon>
        <taxon>Nonomuraea</taxon>
    </lineage>
</organism>
<evidence type="ECO:0000313" key="7">
    <source>
        <dbReference type="Proteomes" id="UP000198953"/>
    </source>
</evidence>
<dbReference type="GO" id="GO:0000976">
    <property type="term" value="F:transcription cis-regulatory region binding"/>
    <property type="evidence" value="ECO:0007669"/>
    <property type="project" value="TreeGrafter"/>
</dbReference>
<keyword evidence="1" id="KW-0805">Transcription regulation</keyword>
<name>A0A1H7Q8N0_9ACTN</name>
<evidence type="ECO:0000256" key="4">
    <source>
        <dbReference type="PROSITE-ProRule" id="PRU00335"/>
    </source>
</evidence>
<protein>
    <submittedName>
        <fullName evidence="6">Transcriptional regulator, TetR family</fullName>
    </submittedName>
</protein>
<evidence type="ECO:0000259" key="5">
    <source>
        <dbReference type="PROSITE" id="PS50977"/>
    </source>
</evidence>
<sequence length="192" mass="20661">MSPTRRRGDALTTAIFQAVLSELAGSSFEELTFDKIASAAGTGKAALYRRWSTPAELVLAALSDPATGFGEPPAPPGTGALRDDLIALLEHFVRALDEPRGRALLPLIAHRHRHPELFEQVHRLVVRPHQEVLLSVLRQAVERGEAAPGSLTPRVVSVGPRLILLQAWEGGLVGSSEIASIVDEVLIPLTRP</sequence>
<feature type="domain" description="HTH tetR-type" evidence="5">
    <location>
        <begin position="9"/>
        <end position="69"/>
    </location>
</feature>
<dbReference type="PANTHER" id="PTHR30055">
    <property type="entry name" value="HTH-TYPE TRANSCRIPTIONAL REGULATOR RUTR"/>
    <property type="match status" value="1"/>
</dbReference>
<dbReference type="Pfam" id="PF16859">
    <property type="entry name" value="TetR_C_11"/>
    <property type="match status" value="1"/>
</dbReference>
<dbReference type="Gene3D" id="1.10.357.10">
    <property type="entry name" value="Tetracycline Repressor, domain 2"/>
    <property type="match status" value="1"/>
</dbReference>
<dbReference type="PANTHER" id="PTHR30055:SF148">
    <property type="entry name" value="TETR-FAMILY TRANSCRIPTIONAL REGULATOR"/>
    <property type="match status" value="1"/>
</dbReference>
<evidence type="ECO:0000313" key="6">
    <source>
        <dbReference type="EMBL" id="SEL44450.1"/>
    </source>
</evidence>
<dbReference type="OrthoDB" id="9796019at2"/>
<gene>
    <name evidence="6" type="ORF">SAMN05660976_02463</name>
</gene>
<dbReference type="Gene3D" id="1.10.10.60">
    <property type="entry name" value="Homeodomain-like"/>
    <property type="match status" value="1"/>
</dbReference>
<dbReference type="AlphaFoldDB" id="A0A1H7Q8N0"/>
<dbReference type="InterPro" id="IPR009057">
    <property type="entry name" value="Homeodomain-like_sf"/>
</dbReference>
<dbReference type="SUPFAM" id="SSF48498">
    <property type="entry name" value="Tetracyclin repressor-like, C-terminal domain"/>
    <property type="match status" value="1"/>
</dbReference>
<proteinExistence type="predicted"/>
<reference evidence="6 7" key="1">
    <citation type="submission" date="2016-10" db="EMBL/GenBank/DDBJ databases">
        <authorList>
            <person name="de Groot N.N."/>
        </authorList>
    </citation>
    <scope>NUCLEOTIDE SEQUENCE [LARGE SCALE GENOMIC DNA]</scope>
    <source>
        <strain evidence="6 7">DSM 43357</strain>
    </source>
</reference>
<dbReference type="PROSITE" id="PS50977">
    <property type="entry name" value="HTH_TETR_2"/>
    <property type="match status" value="1"/>
</dbReference>
<accession>A0A1H7Q8N0</accession>
<dbReference type="STRING" id="46177.SAMN05660976_02463"/>
<dbReference type="InterPro" id="IPR050109">
    <property type="entry name" value="HTH-type_TetR-like_transc_reg"/>
</dbReference>
<dbReference type="RefSeq" id="WP_091100309.1">
    <property type="nucleotide sequence ID" value="NZ_FOBF01000005.1"/>
</dbReference>
<dbReference type="InterPro" id="IPR036271">
    <property type="entry name" value="Tet_transcr_reg_TetR-rel_C_sf"/>
</dbReference>
<dbReference type="InterPro" id="IPR011075">
    <property type="entry name" value="TetR_C"/>
</dbReference>
<dbReference type="EMBL" id="FOBF01000005">
    <property type="protein sequence ID" value="SEL44450.1"/>
    <property type="molecule type" value="Genomic_DNA"/>
</dbReference>
<keyword evidence="2 4" id="KW-0238">DNA-binding</keyword>
<keyword evidence="3" id="KW-0804">Transcription</keyword>
<evidence type="ECO:0000256" key="3">
    <source>
        <dbReference type="ARBA" id="ARBA00023163"/>
    </source>
</evidence>